<evidence type="ECO:0000313" key="2">
    <source>
        <dbReference type="EMBL" id="KGN55691.1"/>
    </source>
</evidence>
<organism evidence="2 3">
    <name type="scientific">Cucumis sativus</name>
    <name type="common">Cucumber</name>
    <dbReference type="NCBI Taxonomy" id="3659"/>
    <lineage>
        <taxon>Eukaryota</taxon>
        <taxon>Viridiplantae</taxon>
        <taxon>Streptophyta</taxon>
        <taxon>Embryophyta</taxon>
        <taxon>Tracheophyta</taxon>
        <taxon>Spermatophyta</taxon>
        <taxon>Magnoliopsida</taxon>
        <taxon>eudicotyledons</taxon>
        <taxon>Gunneridae</taxon>
        <taxon>Pentapetalae</taxon>
        <taxon>rosids</taxon>
        <taxon>fabids</taxon>
        <taxon>Cucurbitales</taxon>
        <taxon>Cucurbitaceae</taxon>
        <taxon>Benincaseae</taxon>
        <taxon>Cucumis</taxon>
    </lineage>
</organism>
<reference evidence="2 3" key="4">
    <citation type="journal article" date="2011" name="BMC Genomics">
        <title>RNA-Seq improves annotation of protein-coding genes in the cucumber genome.</title>
        <authorList>
            <person name="Li Z."/>
            <person name="Zhang Z."/>
            <person name="Yan P."/>
            <person name="Huang S."/>
            <person name="Fei Z."/>
            <person name="Lin K."/>
        </authorList>
    </citation>
    <scope>NUCLEOTIDE SEQUENCE [LARGE SCALE GENOMIC DNA]</scope>
    <source>
        <strain evidence="3">cv. 9930</strain>
    </source>
</reference>
<dbReference type="STRING" id="3659.A0A0A0L6A9"/>
<name>A0A0A0L6A9_CUCSA</name>
<reference evidence="2 3" key="1">
    <citation type="journal article" date="2009" name="Nat. Genet.">
        <title>The genome of the cucumber, Cucumis sativus L.</title>
        <authorList>
            <person name="Huang S."/>
            <person name="Li R."/>
            <person name="Zhang Z."/>
            <person name="Li L."/>
            <person name="Gu X."/>
            <person name="Fan W."/>
            <person name="Lucas W.J."/>
            <person name="Wang X."/>
            <person name="Xie B."/>
            <person name="Ni P."/>
            <person name="Ren Y."/>
            <person name="Zhu H."/>
            <person name="Li J."/>
            <person name="Lin K."/>
            <person name="Jin W."/>
            <person name="Fei Z."/>
            <person name="Li G."/>
            <person name="Staub J."/>
            <person name="Kilian A."/>
            <person name="van der Vossen E.A."/>
            <person name="Wu Y."/>
            <person name="Guo J."/>
            <person name="He J."/>
            <person name="Jia Z."/>
            <person name="Ren Y."/>
            <person name="Tian G."/>
            <person name="Lu Y."/>
            <person name="Ruan J."/>
            <person name="Qian W."/>
            <person name="Wang M."/>
            <person name="Huang Q."/>
            <person name="Li B."/>
            <person name="Xuan Z."/>
            <person name="Cao J."/>
            <person name="Asan"/>
            <person name="Wu Z."/>
            <person name="Zhang J."/>
            <person name="Cai Q."/>
            <person name="Bai Y."/>
            <person name="Zhao B."/>
            <person name="Han Y."/>
            <person name="Li Y."/>
            <person name="Li X."/>
            <person name="Wang S."/>
            <person name="Shi Q."/>
            <person name="Liu S."/>
            <person name="Cho W.K."/>
            <person name="Kim J.Y."/>
            <person name="Xu Y."/>
            <person name="Heller-Uszynska K."/>
            <person name="Miao H."/>
            <person name="Cheng Z."/>
            <person name="Zhang S."/>
            <person name="Wu J."/>
            <person name="Yang Y."/>
            <person name="Kang H."/>
            <person name="Li M."/>
            <person name="Liang H."/>
            <person name="Ren X."/>
            <person name="Shi Z."/>
            <person name="Wen M."/>
            <person name="Jian M."/>
            <person name="Yang H."/>
            <person name="Zhang G."/>
            <person name="Yang Z."/>
            <person name="Chen R."/>
            <person name="Liu S."/>
            <person name="Li J."/>
            <person name="Ma L."/>
            <person name="Liu H."/>
            <person name="Zhou Y."/>
            <person name="Zhao J."/>
            <person name="Fang X."/>
            <person name="Li G."/>
            <person name="Fang L."/>
            <person name="Li Y."/>
            <person name="Liu D."/>
            <person name="Zheng H."/>
            <person name="Zhang Y."/>
            <person name="Qin N."/>
            <person name="Li Z."/>
            <person name="Yang G."/>
            <person name="Yang S."/>
            <person name="Bolund L."/>
            <person name="Kristiansen K."/>
            <person name="Zheng H."/>
            <person name="Li S."/>
            <person name="Zhang X."/>
            <person name="Yang H."/>
            <person name="Wang J."/>
            <person name="Sun R."/>
            <person name="Zhang B."/>
            <person name="Jiang S."/>
            <person name="Wang J."/>
            <person name="Du Y."/>
            <person name="Li S."/>
        </authorList>
    </citation>
    <scope>NUCLEOTIDE SEQUENCE [LARGE SCALE GENOMIC DNA]</scope>
    <source>
        <strain evidence="3">cv. 9930</strain>
    </source>
</reference>
<dbReference type="EMBL" id="CM002924">
    <property type="protein sequence ID" value="KGN55691.1"/>
    <property type="molecule type" value="Genomic_DNA"/>
</dbReference>
<dbReference type="eggNOG" id="ENOG502R4H7">
    <property type="taxonomic scope" value="Eukaryota"/>
</dbReference>
<dbReference type="Gramene" id="KGN55691">
    <property type="protein sequence ID" value="KGN55691"/>
    <property type="gene ID" value="Csa_3G005550"/>
</dbReference>
<keyword evidence="3" id="KW-1185">Reference proteome</keyword>
<proteinExistence type="predicted"/>
<keyword evidence="1" id="KW-1133">Transmembrane helix</keyword>
<evidence type="ECO:0000313" key="3">
    <source>
        <dbReference type="Proteomes" id="UP000029981"/>
    </source>
</evidence>
<feature type="transmembrane region" description="Helical" evidence="1">
    <location>
        <begin position="222"/>
        <end position="243"/>
    </location>
</feature>
<protein>
    <submittedName>
        <fullName evidence="2">Uncharacterized protein</fullName>
    </submittedName>
</protein>
<reference evidence="2 3" key="2">
    <citation type="journal article" date="2009" name="PLoS ONE">
        <title>An integrated genetic and cytogenetic map of the cucumber genome.</title>
        <authorList>
            <person name="Ren Y."/>
            <person name="Zhang Z."/>
            <person name="Liu J."/>
            <person name="Staub J.E."/>
            <person name="Han Y."/>
            <person name="Cheng Z."/>
            <person name="Li X."/>
            <person name="Lu J."/>
            <person name="Miao H."/>
            <person name="Kang H."/>
            <person name="Xie B."/>
            <person name="Gu X."/>
            <person name="Wang X."/>
            <person name="Du Y."/>
            <person name="Jin W."/>
            <person name="Huang S."/>
        </authorList>
    </citation>
    <scope>NUCLEOTIDE SEQUENCE [LARGE SCALE GENOMIC DNA]</scope>
    <source>
        <strain evidence="3">cv. 9930</strain>
    </source>
</reference>
<dbReference type="AlphaFoldDB" id="A0A0A0L6A9"/>
<dbReference type="Proteomes" id="UP000029981">
    <property type="component" value="Chromosome 3"/>
</dbReference>
<dbReference type="OrthoDB" id="1922696at2759"/>
<evidence type="ECO:0000256" key="1">
    <source>
        <dbReference type="SAM" id="Phobius"/>
    </source>
</evidence>
<keyword evidence="1" id="KW-0472">Membrane</keyword>
<feature type="transmembrane region" description="Helical" evidence="1">
    <location>
        <begin position="30"/>
        <end position="53"/>
    </location>
</feature>
<gene>
    <name evidence="2" type="ORF">Csa_3G005550</name>
</gene>
<dbReference type="PANTHER" id="PTHR36779">
    <property type="entry name" value="OSJNBA0083N12.13 PROTEIN"/>
    <property type="match status" value="1"/>
</dbReference>
<sequence length="303" mass="34932">MDSEDDEVSTSGKTTKRGFLAVTMRWCAALLLPVVSFFVVTLSLSLVAVFVANSSITSPISLRSQCKIVSSSVDLRSSKVCELGLLNYKAKNVFYPYERNKFRCRYDYYWASVFKVEMKDHFSGKARVALAEAPNEALPHKCRPNFGAAWLAKYKFKVNETYDCWYSSGISKVSLDYDGFSGCQAQEPTTIEMIKRYYFLCTKILLSWYSSKEKAIFWRWDMLGGLVTGFSTSLITITVLRILQPLIPWMLRYFTTRFFIHLNRACFLVAYFSFVGWLIIQYGKRLSLPEIFNILKSRLWSSD</sequence>
<accession>A0A0A0L6A9</accession>
<dbReference type="KEGG" id="csv:101211843"/>
<keyword evidence="1" id="KW-0812">Transmembrane</keyword>
<reference evidence="2 3" key="3">
    <citation type="journal article" date="2010" name="BMC Genomics">
        <title>Transcriptome sequencing and comparative analysis of cucumber flowers with different sex types.</title>
        <authorList>
            <person name="Guo S."/>
            <person name="Zheng Y."/>
            <person name="Joung J.G."/>
            <person name="Liu S."/>
            <person name="Zhang Z."/>
            <person name="Crasta O.R."/>
            <person name="Sobral B.W."/>
            <person name="Xu Y."/>
            <person name="Huang S."/>
            <person name="Fei Z."/>
        </authorList>
    </citation>
    <scope>NUCLEOTIDE SEQUENCE [LARGE SCALE GENOMIC DNA]</scope>
    <source>
        <strain evidence="3">cv. 9930</strain>
    </source>
</reference>
<feature type="transmembrane region" description="Helical" evidence="1">
    <location>
        <begin position="258"/>
        <end position="280"/>
    </location>
</feature>
<dbReference type="PANTHER" id="PTHR36779:SF1">
    <property type="entry name" value="OS04G0600400 PROTEIN"/>
    <property type="match status" value="1"/>
</dbReference>
<dbReference type="OMA" id="AWLAIEY"/>